<sequence>MDCIFSCETLDRSYPVNKNDTNKSAEHDIFDRFRNQRVKVHYRYHYYSEKVLVRSQRPARVDDDHTVGGQLHFRRPSVHHGIPPLHD</sequence>
<evidence type="ECO:0000313" key="3">
    <source>
        <dbReference type="Proteomes" id="UP000218231"/>
    </source>
</evidence>
<proteinExistence type="predicted"/>
<evidence type="ECO:0000256" key="1">
    <source>
        <dbReference type="SAM" id="MobiDB-lite"/>
    </source>
</evidence>
<protein>
    <submittedName>
        <fullName evidence="2">Uncharacterized protein</fullName>
    </submittedName>
</protein>
<evidence type="ECO:0000313" key="2">
    <source>
        <dbReference type="EMBL" id="PAV79533.1"/>
    </source>
</evidence>
<name>A0A2A2L097_9BILA</name>
<comment type="caution">
    <text evidence="2">The sequence shown here is derived from an EMBL/GenBank/DDBJ whole genome shotgun (WGS) entry which is preliminary data.</text>
</comment>
<gene>
    <name evidence="2" type="ORF">WR25_17014</name>
</gene>
<dbReference type="EMBL" id="LIAE01007403">
    <property type="protein sequence ID" value="PAV79533.1"/>
    <property type="molecule type" value="Genomic_DNA"/>
</dbReference>
<organism evidence="2 3">
    <name type="scientific">Diploscapter pachys</name>
    <dbReference type="NCBI Taxonomy" id="2018661"/>
    <lineage>
        <taxon>Eukaryota</taxon>
        <taxon>Metazoa</taxon>
        <taxon>Ecdysozoa</taxon>
        <taxon>Nematoda</taxon>
        <taxon>Chromadorea</taxon>
        <taxon>Rhabditida</taxon>
        <taxon>Rhabditina</taxon>
        <taxon>Rhabditomorpha</taxon>
        <taxon>Rhabditoidea</taxon>
        <taxon>Rhabditidae</taxon>
        <taxon>Diploscapter</taxon>
    </lineage>
</organism>
<keyword evidence="3" id="KW-1185">Reference proteome</keyword>
<dbReference type="Proteomes" id="UP000218231">
    <property type="component" value="Unassembled WGS sequence"/>
</dbReference>
<accession>A0A2A2L097</accession>
<dbReference type="AlphaFoldDB" id="A0A2A2L097"/>
<reference evidence="2 3" key="1">
    <citation type="journal article" date="2017" name="Curr. Biol.">
        <title>Genome architecture and evolution of a unichromosomal asexual nematode.</title>
        <authorList>
            <person name="Fradin H."/>
            <person name="Zegar C."/>
            <person name="Gutwein M."/>
            <person name="Lucas J."/>
            <person name="Kovtun M."/>
            <person name="Corcoran D."/>
            <person name="Baugh L.R."/>
            <person name="Kiontke K."/>
            <person name="Gunsalus K."/>
            <person name="Fitch D.H."/>
            <person name="Piano F."/>
        </authorList>
    </citation>
    <scope>NUCLEOTIDE SEQUENCE [LARGE SCALE GENOMIC DNA]</scope>
    <source>
        <strain evidence="2">PF1309</strain>
    </source>
</reference>
<feature type="region of interest" description="Disordered" evidence="1">
    <location>
        <begin position="63"/>
        <end position="87"/>
    </location>
</feature>